<dbReference type="PANTHER" id="PTHR34408">
    <property type="entry name" value="FAMILY PROTEIN, PUTATIVE-RELATED"/>
    <property type="match status" value="1"/>
</dbReference>
<dbReference type="EMBL" id="CEKZ01000003">
    <property type="protein sequence ID" value="CEQ03271.1"/>
    <property type="molecule type" value="Genomic_DNA"/>
</dbReference>
<feature type="domain" description="SH3b" evidence="7">
    <location>
        <begin position="68"/>
        <end position="132"/>
    </location>
</feature>
<dbReference type="InterPro" id="IPR052354">
    <property type="entry name" value="Cell_Wall_Dynamics_Protein"/>
</dbReference>
<dbReference type="Gene3D" id="2.30.30.40">
    <property type="entry name" value="SH3 Domains"/>
    <property type="match status" value="2"/>
</dbReference>
<dbReference type="PROSITE" id="PS52029">
    <property type="entry name" value="LD_TPASE"/>
    <property type="match status" value="1"/>
</dbReference>
<dbReference type="RefSeq" id="WP_077066932.1">
    <property type="nucleotide sequence ID" value="NZ_CDNI01000003.1"/>
</dbReference>
<evidence type="ECO:0000256" key="1">
    <source>
        <dbReference type="ARBA" id="ARBA00004752"/>
    </source>
</evidence>
<feature type="domain" description="L,D-TPase catalytic" evidence="8">
    <location>
        <begin position="162"/>
        <end position="282"/>
    </location>
</feature>
<evidence type="ECO:0000256" key="2">
    <source>
        <dbReference type="ARBA" id="ARBA00022679"/>
    </source>
</evidence>
<evidence type="ECO:0000259" key="8">
    <source>
        <dbReference type="PROSITE" id="PS52029"/>
    </source>
</evidence>
<reference evidence="9 10" key="1">
    <citation type="submission" date="2015-01" db="EMBL/GenBank/DDBJ databases">
        <authorList>
            <person name="Aslett A.Martin."/>
            <person name="De Silva Nishadi"/>
        </authorList>
    </citation>
    <scope>NUCLEOTIDE SEQUENCE [LARGE SCALE GENOMIC DNA]</scope>
    <source>
        <strain evidence="9 10">R28058</strain>
    </source>
</reference>
<dbReference type="SMART" id="SM00287">
    <property type="entry name" value="SH3b"/>
    <property type="match status" value="2"/>
</dbReference>
<evidence type="ECO:0000313" key="10">
    <source>
        <dbReference type="Proteomes" id="UP000049127"/>
    </source>
</evidence>
<dbReference type="PROSITE" id="PS51781">
    <property type="entry name" value="SH3B"/>
    <property type="match status" value="1"/>
</dbReference>
<evidence type="ECO:0000256" key="5">
    <source>
        <dbReference type="ARBA" id="ARBA00023316"/>
    </source>
</evidence>
<dbReference type="SUPFAM" id="SSF141523">
    <property type="entry name" value="L,D-transpeptidase catalytic domain-like"/>
    <property type="match status" value="1"/>
</dbReference>
<proteinExistence type="predicted"/>
<accession>A0A0C7G5G7</accession>
<evidence type="ECO:0000259" key="7">
    <source>
        <dbReference type="PROSITE" id="PS51781"/>
    </source>
</evidence>
<sequence length="282" mass="32717">MIDKKFIQIDMLPNYKYTIANSNLRKESSISSDILTVIPKLSKVELIEAYDEWSNIKYNFNVGYIHNELLSISKYTWSNLNLRESPSTESNSILIIPKKSKVEVIENLGDWSKIIYNDLSGYVFNYFLSDDGNAPGILDYTYFYDDITRFVNENNIKSTTDYLLVTDLKNKYTYVFKKNNNIWENIYKWKSTVGKPSTPTITGIFYISGRKPSFGTDEYMVKYATRIKDGYYYHSILYDSTGSYVIDGRLGESLSHGCIRLSLDNAKWIYDNILDTTTVVIY</sequence>
<dbReference type="AlphaFoldDB" id="A0A0C7G5G7"/>
<keyword evidence="5 6" id="KW-0961">Cell wall biogenesis/degradation</keyword>
<keyword evidence="4 6" id="KW-0573">Peptidoglycan synthesis</keyword>
<dbReference type="CDD" id="cd16913">
    <property type="entry name" value="YkuD_like"/>
    <property type="match status" value="1"/>
</dbReference>
<evidence type="ECO:0000256" key="4">
    <source>
        <dbReference type="ARBA" id="ARBA00022984"/>
    </source>
</evidence>
<dbReference type="UniPathway" id="UPA00219"/>
<evidence type="ECO:0000313" key="9">
    <source>
        <dbReference type="EMBL" id="CEQ03271.1"/>
    </source>
</evidence>
<dbReference type="PANTHER" id="PTHR34408:SF1">
    <property type="entry name" value="GLYCOSYL HYDROLASE FAMILY 19 DOMAIN-CONTAINING PROTEIN HI_1415"/>
    <property type="match status" value="1"/>
</dbReference>
<feature type="active site" description="Proton donor/acceptor" evidence="6">
    <location>
        <position position="234"/>
    </location>
</feature>
<dbReference type="InterPro" id="IPR038063">
    <property type="entry name" value="Transpep_catalytic_dom"/>
</dbReference>
<dbReference type="GO" id="GO:0016740">
    <property type="term" value="F:transferase activity"/>
    <property type="evidence" value="ECO:0007669"/>
    <property type="project" value="UniProtKB-KW"/>
</dbReference>
<dbReference type="Gene3D" id="2.40.440.10">
    <property type="entry name" value="L,D-transpeptidase catalytic domain-like"/>
    <property type="match status" value="1"/>
</dbReference>
<dbReference type="Pfam" id="PF03734">
    <property type="entry name" value="YkuD"/>
    <property type="match status" value="1"/>
</dbReference>
<name>A0A0C7G5G7_PARSO</name>
<evidence type="ECO:0000256" key="6">
    <source>
        <dbReference type="PROSITE-ProRule" id="PRU01373"/>
    </source>
</evidence>
<evidence type="ECO:0000256" key="3">
    <source>
        <dbReference type="ARBA" id="ARBA00022960"/>
    </source>
</evidence>
<organism evidence="9 10">
    <name type="scientific">Paraclostridium sordellii</name>
    <name type="common">Clostridium sordellii</name>
    <dbReference type="NCBI Taxonomy" id="1505"/>
    <lineage>
        <taxon>Bacteria</taxon>
        <taxon>Bacillati</taxon>
        <taxon>Bacillota</taxon>
        <taxon>Clostridia</taxon>
        <taxon>Peptostreptococcales</taxon>
        <taxon>Peptostreptococcaceae</taxon>
        <taxon>Paraclostridium</taxon>
    </lineage>
</organism>
<protein>
    <submittedName>
        <fullName evidence="9">SH3 type 3 domain-containing protein</fullName>
    </submittedName>
</protein>
<feature type="active site" description="Nucleophile" evidence="6">
    <location>
        <position position="258"/>
    </location>
</feature>
<dbReference type="Pfam" id="PF08239">
    <property type="entry name" value="SH3_3"/>
    <property type="match status" value="2"/>
</dbReference>
<dbReference type="GO" id="GO:0071555">
    <property type="term" value="P:cell wall organization"/>
    <property type="evidence" value="ECO:0007669"/>
    <property type="project" value="UniProtKB-UniRule"/>
</dbReference>
<dbReference type="Proteomes" id="UP000049127">
    <property type="component" value="Unassembled WGS sequence"/>
</dbReference>
<dbReference type="InterPro" id="IPR005490">
    <property type="entry name" value="LD_TPept_cat_dom"/>
</dbReference>
<comment type="pathway">
    <text evidence="1 6">Cell wall biogenesis; peptidoglycan biosynthesis.</text>
</comment>
<keyword evidence="3 6" id="KW-0133">Cell shape</keyword>
<keyword evidence="2" id="KW-0808">Transferase</keyword>
<dbReference type="GO" id="GO:0009252">
    <property type="term" value="P:peptidoglycan biosynthetic process"/>
    <property type="evidence" value="ECO:0007669"/>
    <property type="project" value="UniProtKB-UniPathway"/>
</dbReference>
<gene>
    <name evidence="9" type="ORF">R28058_10041</name>
</gene>
<dbReference type="GO" id="GO:0008360">
    <property type="term" value="P:regulation of cell shape"/>
    <property type="evidence" value="ECO:0007669"/>
    <property type="project" value="UniProtKB-UniRule"/>
</dbReference>
<dbReference type="InterPro" id="IPR003646">
    <property type="entry name" value="SH3-like_bac-type"/>
</dbReference>
<dbReference type="OrthoDB" id="177750at2"/>